<keyword evidence="2" id="KW-1185">Reference proteome</keyword>
<gene>
    <name evidence="1" type="ORF">ACFOU2_15070</name>
</gene>
<reference evidence="2" key="1">
    <citation type="journal article" date="2019" name="Int. J. Syst. Evol. Microbiol.">
        <title>The Global Catalogue of Microorganisms (GCM) 10K type strain sequencing project: providing services to taxonomists for standard genome sequencing and annotation.</title>
        <authorList>
            <consortium name="The Broad Institute Genomics Platform"/>
            <consortium name="The Broad Institute Genome Sequencing Center for Infectious Disease"/>
            <person name="Wu L."/>
            <person name="Ma J."/>
        </authorList>
    </citation>
    <scope>NUCLEOTIDE SEQUENCE [LARGE SCALE GENOMIC DNA]</scope>
    <source>
        <strain evidence="2">CCUG 61889</strain>
    </source>
</reference>
<protein>
    <submittedName>
        <fullName evidence="1">Uncharacterized protein</fullName>
    </submittedName>
</protein>
<organism evidence="1 2">
    <name type="scientific">Bacillus songklensis</name>
    <dbReference type="NCBI Taxonomy" id="1069116"/>
    <lineage>
        <taxon>Bacteria</taxon>
        <taxon>Bacillati</taxon>
        <taxon>Bacillota</taxon>
        <taxon>Bacilli</taxon>
        <taxon>Bacillales</taxon>
        <taxon>Bacillaceae</taxon>
        <taxon>Bacillus</taxon>
    </lineage>
</organism>
<accession>A0ABV8B3H4</accession>
<dbReference type="RefSeq" id="WP_377916472.1">
    <property type="nucleotide sequence ID" value="NZ_JBHRZT010000059.1"/>
</dbReference>
<evidence type="ECO:0000313" key="1">
    <source>
        <dbReference type="EMBL" id="MFC3884723.1"/>
    </source>
</evidence>
<evidence type="ECO:0000313" key="2">
    <source>
        <dbReference type="Proteomes" id="UP001595752"/>
    </source>
</evidence>
<sequence length="64" mass="7312">MNRDSLINSFKNEVKTSNQMTFPICVDSFTNLWQYEFGSLDGLPAEIDDIIAHRAVELGLMEMD</sequence>
<dbReference type="EMBL" id="JBHRZT010000059">
    <property type="protein sequence ID" value="MFC3884723.1"/>
    <property type="molecule type" value="Genomic_DNA"/>
</dbReference>
<comment type="caution">
    <text evidence="1">The sequence shown here is derived from an EMBL/GenBank/DDBJ whole genome shotgun (WGS) entry which is preliminary data.</text>
</comment>
<dbReference type="Proteomes" id="UP001595752">
    <property type="component" value="Unassembled WGS sequence"/>
</dbReference>
<proteinExistence type="predicted"/>
<name>A0ABV8B3H4_9BACI</name>